<dbReference type="EMBL" id="GGEC01068121">
    <property type="protein sequence ID" value="MBX48605.1"/>
    <property type="molecule type" value="Transcribed_RNA"/>
</dbReference>
<evidence type="ECO:0000256" key="1">
    <source>
        <dbReference type="SAM" id="Phobius"/>
    </source>
</evidence>
<keyword evidence="1" id="KW-0472">Membrane</keyword>
<organism evidence="2">
    <name type="scientific">Rhizophora mucronata</name>
    <name type="common">Asiatic mangrove</name>
    <dbReference type="NCBI Taxonomy" id="61149"/>
    <lineage>
        <taxon>Eukaryota</taxon>
        <taxon>Viridiplantae</taxon>
        <taxon>Streptophyta</taxon>
        <taxon>Embryophyta</taxon>
        <taxon>Tracheophyta</taxon>
        <taxon>Spermatophyta</taxon>
        <taxon>Magnoliopsida</taxon>
        <taxon>eudicotyledons</taxon>
        <taxon>Gunneridae</taxon>
        <taxon>Pentapetalae</taxon>
        <taxon>rosids</taxon>
        <taxon>fabids</taxon>
        <taxon>Malpighiales</taxon>
        <taxon>Rhizophoraceae</taxon>
        <taxon>Rhizophora</taxon>
    </lineage>
</organism>
<protein>
    <submittedName>
        <fullName evidence="2">Uncharacterized protein</fullName>
    </submittedName>
</protein>
<proteinExistence type="predicted"/>
<evidence type="ECO:0000313" key="2">
    <source>
        <dbReference type="EMBL" id="MBX48605.1"/>
    </source>
</evidence>
<name>A0A2P2P1E9_RHIMU</name>
<keyword evidence="1" id="KW-1133">Transmembrane helix</keyword>
<accession>A0A2P2P1E9</accession>
<reference evidence="2" key="1">
    <citation type="submission" date="2018-02" db="EMBL/GenBank/DDBJ databases">
        <title>Rhizophora mucronata_Transcriptome.</title>
        <authorList>
            <person name="Meera S.P."/>
            <person name="Sreeshan A."/>
            <person name="Augustine A."/>
        </authorList>
    </citation>
    <scope>NUCLEOTIDE SEQUENCE</scope>
    <source>
        <tissue evidence="2">Leaf</tissue>
    </source>
</reference>
<sequence>MSFTVVHCSVWFVLYCVASIILYLFYCCPLFYAIYFY</sequence>
<keyword evidence="1" id="KW-0812">Transmembrane</keyword>
<dbReference type="AlphaFoldDB" id="A0A2P2P1E9"/>
<feature type="transmembrane region" description="Helical" evidence="1">
    <location>
        <begin position="12"/>
        <end position="35"/>
    </location>
</feature>